<dbReference type="GO" id="GO:0061504">
    <property type="term" value="P:cyclic threonylcarbamoyladenosine biosynthetic process"/>
    <property type="evidence" value="ECO:0007669"/>
    <property type="project" value="TreeGrafter"/>
</dbReference>
<gene>
    <name evidence="3" type="ORF">MIN45_P1073</name>
</gene>
<dbReference type="CDD" id="cd01483">
    <property type="entry name" value="E1_enzyme_family"/>
    <property type="match status" value="1"/>
</dbReference>
<dbReference type="EMBL" id="AP024718">
    <property type="protein sequence ID" value="BCX88704.1"/>
    <property type="molecule type" value="Genomic_DNA"/>
</dbReference>
<dbReference type="NCBIfam" id="NF006077">
    <property type="entry name" value="PRK08223.1"/>
    <property type="match status" value="1"/>
</dbReference>
<dbReference type="AlphaFoldDB" id="A0AAU9D142"/>
<dbReference type="Gene3D" id="3.40.50.720">
    <property type="entry name" value="NAD(P)-binding Rossmann-like Domain"/>
    <property type="match status" value="1"/>
</dbReference>
<dbReference type="InterPro" id="IPR035985">
    <property type="entry name" value="Ubiquitin-activating_enz"/>
</dbReference>
<dbReference type="SUPFAM" id="SSF69572">
    <property type="entry name" value="Activating enzymes of the ubiquitin-like proteins"/>
    <property type="match status" value="1"/>
</dbReference>
<organism evidence="3 4">
    <name type="scientific">Methylomarinovum tepidoasis</name>
    <dbReference type="NCBI Taxonomy" id="2840183"/>
    <lineage>
        <taxon>Bacteria</taxon>
        <taxon>Pseudomonadati</taxon>
        <taxon>Pseudomonadota</taxon>
        <taxon>Gammaproteobacteria</taxon>
        <taxon>Methylococcales</taxon>
        <taxon>Methylothermaceae</taxon>
        <taxon>Methylomarinovum</taxon>
    </lineage>
</organism>
<keyword evidence="4" id="KW-1185">Reference proteome</keyword>
<feature type="domain" description="THIF-type NAD/FAD binding fold" evidence="2">
    <location>
        <begin position="18"/>
        <end position="269"/>
    </location>
</feature>
<dbReference type="GO" id="GO:0061503">
    <property type="term" value="F:tRNA threonylcarbamoyladenosine dehydratase"/>
    <property type="evidence" value="ECO:0007669"/>
    <property type="project" value="TreeGrafter"/>
</dbReference>
<sequence length="298" mass="33580">MTANTTIPPDFDYTVAFSRNLGLVDSEEQERLRKSRVAVLGLGGVGGVDLVTLARMGIGRFSIADPDTFELANFNRQYGAFLSTLERPKAEVMAEIVLDINPEADVRVFREPIGPDNVDAFLKDADVLVDGIDAFVIDVRRMVYRKAREAGIYALGAGPVGFSTVWIVFSPDGIRFDDYFDLHDDMDPVEQFAAYVIGMAPKGLQRRYLDLSHVDARRHRGPSLACACQLAAGVVGAEVTKILLGRGRIYAAPHYHQFDPYVDRYMRRRLLFGNRHPLQRLKRRWLTNFLKRNLNEES</sequence>
<keyword evidence="1" id="KW-1133">Transmembrane helix</keyword>
<dbReference type="KEGG" id="meiy:MIN45_P1073"/>
<dbReference type="Proteomes" id="UP001321450">
    <property type="component" value="Chromosome"/>
</dbReference>
<dbReference type="InterPro" id="IPR000594">
    <property type="entry name" value="ThiF_NAD_FAD-bd"/>
</dbReference>
<evidence type="ECO:0000313" key="3">
    <source>
        <dbReference type="EMBL" id="BCX88704.1"/>
    </source>
</evidence>
<feature type="transmembrane region" description="Helical" evidence="1">
    <location>
        <begin position="150"/>
        <end position="169"/>
    </location>
</feature>
<dbReference type="RefSeq" id="WP_286293942.1">
    <property type="nucleotide sequence ID" value="NZ_AP024718.1"/>
</dbReference>
<accession>A0AAU9D142</accession>
<dbReference type="PANTHER" id="PTHR43267:SF1">
    <property type="entry name" value="TRNA THREONYLCARBAMOYLADENOSINE DEHYDRATASE"/>
    <property type="match status" value="1"/>
</dbReference>
<keyword evidence="1" id="KW-0472">Membrane</keyword>
<evidence type="ECO:0000313" key="4">
    <source>
        <dbReference type="Proteomes" id="UP001321450"/>
    </source>
</evidence>
<evidence type="ECO:0000256" key="1">
    <source>
        <dbReference type="SAM" id="Phobius"/>
    </source>
</evidence>
<dbReference type="GO" id="GO:0008641">
    <property type="term" value="F:ubiquitin-like modifier activating enzyme activity"/>
    <property type="evidence" value="ECO:0007669"/>
    <property type="project" value="InterPro"/>
</dbReference>
<dbReference type="Pfam" id="PF00899">
    <property type="entry name" value="ThiF"/>
    <property type="match status" value="1"/>
</dbReference>
<name>A0AAU9D142_9GAMM</name>
<dbReference type="PANTHER" id="PTHR43267">
    <property type="entry name" value="TRNA THREONYLCARBAMOYLADENOSINE DEHYDRATASE"/>
    <property type="match status" value="1"/>
</dbReference>
<evidence type="ECO:0000259" key="2">
    <source>
        <dbReference type="Pfam" id="PF00899"/>
    </source>
</evidence>
<keyword evidence="1" id="KW-0812">Transmembrane</keyword>
<protein>
    <submittedName>
        <fullName evidence="3">tRNA threonylcarbamoyladenosine dehydratase</fullName>
    </submittedName>
</protein>
<reference evidence="4" key="1">
    <citation type="journal article" date="2024" name="Int. J. Syst. Evol. Microbiol.">
        <title>Methylomarinovum tepidoasis sp. nov., a moderately thermophilic methanotroph of the family Methylothermaceae isolated from a deep-sea hydrothermal field.</title>
        <authorList>
            <person name="Hirayama H."/>
            <person name="Takaki Y."/>
            <person name="Abe M."/>
            <person name="Miyazaki M."/>
            <person name="Uematsu K."/>
            <person name="Matsui Y."/>
            <person name="Takai K."/>
        </authorList>
    </citation>
    <scope>NUCLEOTIDE SEQUENCE [LARGE SCALE GENOMIC DNA]</scope>
    <source>
        <strain evidence="4">IN45</strain>
    </source>
</reference>
<proteinExistence type="predicted"/>
<dbReference type="InterPro" id="IPR045886">
    <property type="entry name" value="ThiF/MoeB/HesA"/>
</dbReference>